<name>A0ABC8R882_9AQUA</name>
<evidence type="ECO:0000256" key="1">
    <source>
        <dbReference type="SAM" id="MobiDB-lite"/>
    </source>
</evidence>
<dbReference type="PANTHER" id="PTHR36760:SF1">
    <property type="entry name" value="ACIDIC LEUCINE-RICH NUCLEAR PHOSPHOPROTEIN 32 FAMILY B PROTEIN"/>
    <property type="match status" value="1"/>
</dbReference>
<organism evidence="2 3">
    <name type="scientific">Ilex paraguariensis</name>
    <name type="common">yerba mate</name>
    <dbReference type="NCBI Taxonomy" id="185542"/>
    <lineage>
        <taxon>Eukaryota</taxon>
        <taxon>Viridiplantae</taxon>
        <taxon>Streptophyta</taxon>
        <taxon>Embryophyta</taxon>
        <taxon>Tracheophyta</taxon>
        <taxon>Spermatophyta</taxon>
        <taxon>Magnoliopsida</taxon>
        <taxon>eudicotyledons</taxon>
        <taxon>Gunneridae</taxon>
        <taxon>Pentapetalae</taxon>
        <taxon>asterids</taxon>
        <taxon>campanulids</taxon>
        <taxon>Aquifoliales</taxon>
        <taxon>Aquifoliaceae</taxon>
        <taxon>Ilex</taxon>
    </lineage>
</organism>
<sequence length="289" mass="32963">MLDLRENQVEALGVKQEEYYLQGSLEEKQIEIVHVETVWPDMEEKGFEGFLKDVFDKMSCSVEEKKVEPWGTESNKVVEEHKKGSLLRSGSEAIGSKISDITVKSADNGDGRECTFKETGHSQRNGANVNGGEYNSKVESSRISGYNLGSYESMRKEREWKRTLACKLFEERHNVDGDEGMDSLWETYETDSSKANPKSNTKKKKKKKRETEYYEDDDEEEETDGQLCCLQALKFSTGKMNLGMGRPNLVRITKALKGIGWLHRVSSHGKKDMVRWPLTIAEEQIIKAQ</sequence>
<feature type="region of interest" description="Disordered" evidence="1">
    <location>
        <begin position="188"/>
        <end position="218"/>
    </location>
</feature>
<evidence type="ECO:0000313" key="3">
    <source>
        <dbReference type="Proteomes" id="UP001642360"/>
    </source>
</evidence>
<feature type="region of interest" description="Disordered" evidence="1">
    <location>
        <begin position="117"/>
        <end position="136"/>
    </location>
</feature>
<dbReference type="AlphaFoldDB" id="A0ABC8R882"/>
<dbReference type="PANTHER" id="PTHR36760">
    <property type="entry name" value="ACIDIC LEUCINE-RICH NUCLEAR PHOSPHOPROTEIN 32 FAMILY B PROTEIN"/>
    <property type="match status" value="1"/>
</dbReference>
<evidence type="ECO:0000313" key="2">
    <source>
        <dbReference type="EMBL" id="CAK9140920.1"/>
    </source>
</evidence>
<comment type="caution">
    <text evidence="2">The sequence shown here is derived from an EMBL/GenBank/DDBJ whole genome shotgun (WGS) entry which is preliminary data.</text>
</comment>
<keyword evidence="3" id="KW-1185">Reference proteome</keyword>
<dbReference type="Proteomes" id="UP001642360">
    <property type="component" value="Unassembled WGS sequence"/>
</dbReference>
<accession>A0ABC8R882</accession>
<reference evidence="2 3" key="1">
    <citation type="submission" date="2024-02" db="EMBL/GenBank/DDBJ databases">
        <authorList>
            <person name="Vignale AGUSTIN F."/>
            <person name="Sosa J E."/>
            <person name="Modenutti C."/>
        </authorList>
    </citation>
    <scope>NUCLEOTIDE SEQUENCE [LARGE SCALE GENOMIC DNA]</scope>
</reference>
<protein>
    <submittedName>
        <fullName evidence="2">Uncharacterized protein</fullName>
    </submittedName>
</protein>
<proteinExistence type="predicted"/>
<dbReference type="EMBL" id="CAUOFW020001081">
    <property type="protein sequence ID" value="CAK9140920.1"/>
    <property type="molecule type" value="Genomic_DNA"/>
</dbReference>
<gene>
    <name evidence="2" type="ORF">ILEXP_LOCUS8427</name>
</gene>